<accession>A0A7I5EE78</accession>
<organism evidence="2 3">
    <name type="scientific">Haemonchus contortus</name>
    <name type="common">Barber pole worm</name>
    <dbReference type="NCBI Taxonomy" id="6289"/>
    <lineage>
        <taxon>Eukaryota</taxon>
        <taxon>Metazoa</taxon>
        <taxon>Ecdysozoa</taxon>
        <taxon>Nematoda</taxon>
        <taxon>Chromadorea</taxon>
        <taxon>Rhabditida</taxon>
        <taxon>Rhabditina</taxon>
        <taxon>Rhabditomorpha</taxon>
        <taxon>Strongyloidea</taxon>
        <taxon>Trichostrongylidae</taxon>
        <taxon>Haemonchus</taxon>
    </lineage>
</organism>
<keyword evidence="2" id="KW-1185">Reference proteome</keyword>
<proteinExistence type="predicted"/>
<feature type="compositionally biased region" description="Polar residues" evidence="1">
    <location>
        <begin position="596"/>
        <end position="605"/>
    </location>
</feature>
<evidence type="ECO:0000313" key="2">
    <source>
        <dbReference type="Proteomes" id="UP000025227"/>
    </source>
</evidence>
<name>A0A7I5EE78_HAECO</name>
<feature type="region of interest" description="Disordered" evidence="1">
    <location>
        <begin position="408"/>
        <end position="495"/>
    </location>
</feature>
<feature type="region of interest" description="Disordered" evidence="1">
    <location>
        <begin position="510"/>
        <end position="619"/>
    </location>
</feature>
<feature type="compositionally biased region" description="Low complexity" evidence="1">
    <location>
        <begin position="606"/>
        <end position="619"/>
    </location>
</feature>
<reference evidence="3" key="1">
    <citation type="submission" date="2020-12" db="UniProtKB">
        <authorList>
            <consortium name="WormBaseParasite"/>
        </authorList>
    </citation>
    <scope>IDENTIFICATION</scope>
    <source>
        <strain evidence="3">MHco3</strain>
    </source>
</reference>
<sequence length="619" mass="66474">MGPPTTRSQSTPVYSWADGPFSGIVPKASASENLANALSYLDDKASVRGRDAKSLRDATVLALEEVRNDSKADTAQLTKQINEATLTPEGPIPRIVPFTATGDDPMQFSLWLCRLEDVMRMKSTAWTSQQKAYFLIGNLDGVAREKVEELSEEERDDCGTLVAHLKRSFEGPQHRNLARQSLASCQQQVGESTSTFANRLLLLVRAATAGQDSSSQKERTLEEFVARLRPDIRYYVKLDNPSTFEQAVAKAQMVEQLLAEATADRLIRPSFPHQPIAVKAAAPLRNGEVLPEIFRELRNEQRLPLVITAEEKDTIHATALLHVILGRIQVGSSSFEHPVYFTESACIPGEVEVYNIILGDDLLRKLPPWTIDYGKPDSFVLLFTYGQRPIVVAHRSWTGSSIQVSVAMDSEMSAESSPHDPEPVDTTPVSSNISGPDHQQDETLSGADTGPTHSKTSHAADTLAPAREISSAPLSPLSGRSSSAHSSSASSVTKPMTGLTTSMEQLAVSLSATSEHQSSSKPPTKTARSSSGHRRPSSGATSSSAARGASRGVPRGTTRGLACGASTASTSRSAAAQPAADRPSQLQLRPARLRFRNSSSEGRTPSASSSALSYGSTTG</sequence>
<feature type="compositionally biased region" description="Low complexity" evidence="1">
    <location>
        <begin position="470"/>
        <end position="491"/>
    </location>
</feature>
<feature type="compositionally biased region" description="Polar residues" evidence="1">
    <location>
        <begin position="510"/>
        <end position="527"/>
    </location>
</feature>
<dbReference type="WBParaSite" id="HCON_00179970-00001">
    <property type="protein sequence ID" value="HCON_00179970-00001"/>
    <property type="gene ID" value="HCON_00179970"/>
</dbReference>
<evidence type="ECO:0000256" key="1">
    <source>
        <dbReference type="SAM" id="MobiDB-lite"/>
    </source>
</evidence>
<feature type="compositionally biased region" description="Low complexity" evidence="1">
    <location>
        <begin position="565"/>
        <end position="585"/>
    </location>
</feature>
<dbReference type="Proteomes" id="UP000025227">
    <property type="component" value="Unplaced"/>
</dbReference>
<evidence type="ECO:0000313" key="3">
    <source>
        <dbReference type="WBParaSite" id="HCON_00179970-00001"/>
    </source>
</evidence>
<feature type="compositionally biased region" description="Low complexity" evidence="1">
    <location>
        <begin position="537"/>
        <end position="556"/>
    </location>
</feature>
<dbReference type="AlphaFoldDB" id="A0A7I5EE78"/>
<protein>
    <submittedName>
        <fullName evidence="3">Reverse transcriptase</fullName>
    </submittedName>
</protein>